<dbReference type="OrthoDB" id="8451553at2"/>
<proteinExistence type="predicted"/>
<comment type="caution">
    <text evidence="1">The sequence shown here is derived from an EMBL/GenBank/DDBJ whole genome shotgun (WGS) entry which is preliminary data.</text>
</comment>
<keyword evidence="2" id="KW-1185">Reference proteome</keyword>
<evidence type="ECO:0000313" key="1">
    <source>
        <dbReference type="EMBL" id="TDL90850.1"/>
    </source>
</evidence>
<accession>A0A4R6B2K7</accession>
<sequence length="72" mass="8344">MPHKFNVHRRAHIPKQKHRVTNWAAYNERHCQVADVKTSGWVAVMLNIEPLSRIRGVRFPPKSADADRQMAS</sequence>
<dbReference type="EMBL" id="SMZO01000005">
    <property type="protein sequence ID" value="TDL90850.1"/>
    <property type="molecule type" value="Genomic_DNA"/>
</dbReference>
<protein>
    <submittedName>
        <fullName evidence="1">Uncharacterized protein</fullName>
    </submittedName>
</protein>
<evidence type="ECO:0000313" key="2">
    <source>
        <dbReference type="Proteomes" id="UP000294562"/>
    </source>
</evidence>
<name>A0A4R6B2K7_9RHOB</name>
<gene>
    <name evidence="1" type="ORF">E2L05_03575</name>
</gene>
<dbReference type="Proteomes" id="UP000294562">
    <property type="component" value="Unassembled WGS sequence"/>
</dbReference>
<reference evidence="1 2" key="1">
    <citation type="submission" date="2019-03" db="EMBL/GenBank/DDBJ databases">
        <title>Rhodobacteraceae bacterium SM1902, a new member of the family Rhodobacteraceae isolated from Yantai.</title>
        <authorList>
            <person name="Sun Y."/>
        </authorList>
    </citation>
    <scope>NUCLEOTIDE SEQUENCE [LARGE SCALE GENOMIC DNA]</scope>
    <source>
        <strain evidence="1 2">SM1902</strain>
    </source>
</reference>
<organism evidence="1 2">
    <name type="scientific">Meridianimarinicoccus aquatilis</name>
    <dbReference type="NCBI Taxonomy" id="2552766"/>
    <lineage>
        <taxon>Bacteria</taxon>
        <taxon>Pseudomonadati</taxon>
        <taxon>Pseudomonadota</taxon>
        <taxon>Alphaproteobacteria</taxon>
        <taxon>Rhodobacterales</taxon>
        <taxon>Paracoccaceae</taxon>
        <taxon>Meridianimarinicoccus</taxon>
    </lineage>
</organism>
<dbReference type="AlphaFoldDB" id="A0A4R6B2K7"/>